<dbReference type="Gene3D" id="3.40.630.30">
    <property type="match status" value="1"/>
</dbReference>
<sequence length="140" mass="15924">MTETVISAASEEEVRSGVLGRRLREFNYGFVGEYPESQPVWLNAKDAQGRLMGGLRGFVFLEWLRIDVLFVEEEARDTGLGRRLLAEAEARGKALGAGNAALETFEWQARGFYLKQGYEEFARIDNYARGNYLAYMKKKL</sequence>
<evidence type="ECO:0000259" key="1">
    <source>
        <dbReference type="PROSITE" id="PS51186"/>
    </source>
</evidence>
<dbReference type="CDD" id="cd04301">
    <property type="entry name" value="NAT_SF"/>
    <property type="match status" value="1"/>
</dbReference>
<dbReference type="Proteomes" id="UP000326780">
    <property type="component" value="Chromosome"/>
</dbReference>
<name>A0A5Q0M5B1_VARPD</name>
<organism evidence="2 3">
    <name type="scientific">Variovorax paradoxus</name>
    <dbReference type="NCBI Taxonomy" id="34073"/>
    <lineage>
        <taxon>Bacteria</taxon>
        <taxon>Pseudomonadati</taxon>
        <taxon>Pseudomonadota</taxon>
        <taxon>Betaproteobacteria</taxon>
        <taxon>Burkholderiales</taxon>
        <taxon>Comamonadaceae</taxon>
        <taxon>Variovorax</taxon>
    </lineage>
</organism>
<dbReference type="Pfam" id="PF00583">
    <property type="entry name" value="Acetyltransf_1"/>
    <property type="match status" value="1"/>
</dbReference>
<protein>
    <submittedName>
        <fullName evidence="2">GNAT family N-acetyltransferase</fullName>
    </submittedName>
</protein>
<proteinExistence type="predicted"/>
<dbReference type="RefSeq" id="WP_153283569.1">
    <property type="nucleotide sequence ID" value="NZ_CP045644.1"/>
</dbReference>
<evidence type="ECO:0000313" key="2">
    <source>
        <dbReference type="EMBL" id="QFZ84950.1"/>
    </source>
</evidence>
<dbReference type="PROSITE" id="PS51186">
    <property type="entry name" value="GNAT"/>
    <property type="match status" value="1"/>
</dbReference>
<keyword evidence="2" id="KW-0808">Transferase</keyword>
<dbReference type="InterPro" id="IPR000182">
    <property type="entry name" value="GNAT_dom"/>
</dbReference>
<dbReference type="GO" id="GO:0016747">
    <property type="term" value="F:acyltransferase activity, transferring groups other than amino-acyl groups"/>
    <property type="evidence" value="ECO:0007669"/>
    <property type="project" value="InterPro"/>
</dbReference>
<accession>A0A5Q0M5B1</accession>
<dbReference type="SUPFAM" id="SSF55729">
    <property type="entry name" value="Acyl-CoA N-acyltransferases (Nat)"/>
    <property type="match status" value="1"/>
</dbReference>
<dbReference type="AlphaFoldDB" id="A0A5Q0M5B1"/>
<dbReference type="InterPro" id="IPR016181">
    <property type="entry name" value="Acyl_CoA_acyltransferase"/>
</dbReference>
<dbReference type="EMBL" id="CP045644">
    <property type="protein sequence ID" value="QFZ84950.1"/>
    <property type="molecule type" value="Genomic_DNA"/>
</dbReference>
<reference evidence="2 3" key="1">
    <citation type="submission" date="2019-10" db="EMBL/GenBank/DDBJ databases">
        <title>Complete genome sequence of Variovorax paradoxus 5C-2.</title>
        <authorList>
            <person name="Gogoleva N.E."/>
            <person name="Balkin A.S."/>
        </authorList>
    </citation>
    <scope>NUCLEOTIDE SEQUENCE [LARGE SCALE GENOMIC DNA]</scope>
    <source>
        <strain evidence="2 3">5C-2</strain>
    </source>
</reference>
<gene>
    <name evidence="2" type="ORF">GFK26_20385</name>
</gene>
<evidence type="ECO:0000313" key="3">
    <source>
        <dbReference type="Proteomes" id="UP000326780"/>
    </source>
</evidence>
<feature type="domain" description="N-acetyltransferase" evidence="1">
    <location>
        <begin position="4"/>
        <end position="140"/>
    </location>
</feature>